<keyword evidence="2 4" id="KW-0378">Hydrolase</keyword>
<dbReference type="Gene3D" id="3.20.20.300">
    <property type="entry name" value="Glycoside hydrolase, family 3, N-terminal domain"/>
    <property type="match status" value="2"/>
</dbReference>
<dbReference type="InterPro" id="IPR001764">
    <property type="entry name" value="Glyco_hydro_3_N"/>
</dbReference>
<evidence type="ECO:0000259" key="5">
    <source>
        <dbReference type="SMART" id="SM01217"/>
    </source>
</evidence>
<dbReference type="InterPro" id="IPR013783">
    <property type="entry name" value="Ig-like_fold"/>
</dbReference>
<name>A0A926D6X2_9FIRM</name>
<dbReference type="SUPFAM" id="SSF52279">
    <property type="entry name" value="Beta-D-glucan exohydrolase, C-terminal domain"/>
    <property type="match status" value="1"/>
</dbReference>
<evidence type="ECO:0000313" key="6">
    <source>
        <dbReference type="EMBL" id="MBC8532823.1"/>
    </source>
</evidence>
<comment type="caution">
    <text evidence="6">The sequence shown here is derived from an EMBL/GenBank/DDBJ whole genome shotgun (WGS) entry which is preliminary data.</text>
</comment>
<dbReference type="RefSeq" id="WP_249318065.1">
    <property type="nucleotide sequence ID" value="NZ_JACRSN010000002.1"/>
</dbReference>
<feature type="domain" description="Fibronectin type III-like" evidence="5">
    <location>
        <begin position="575"/>
        <end position="645"/>
    </location>
</feature>
<dbReference type="PANTHER" id="PTHR42715">
    <property type="entry name" value="BETA-GLUCOSIDASE"/>
    <property type="match status" value="1"/>
</dbReference>
<dbReference type="PRINTS" id="PR00133">
    <property type="entry name" value="GLHYDRLASE3"/>
</dbReference>
<evidence type="ECO:0000256" key="2">
    <source>
        <dbReference type="ARBA" id="ARBA00022801"/>
    </source>
</evidence>
<dbReference type="InterPro" id="IPR002772">
    <property type="entry name" value="Glyco_hydro_3_C"/>
</dbReference>
<dbReference type="Gene3D" id="2.60.40.10">
    <property type="entry name" value="Immunoglobulins"/>
    <property type="match status" value="1"/>
</dbReference>
<dbReference type="PROSITE" id="PS00775">
    <property type="entry name" value="GLYCOSYL_HYDROL_F3"/>
    <property type="match status" value="1"/>
</dbReference>
<dbReference type="InterPro" id="IPR050288">
    <property type="entry name" value="Cellulose_deg_GH3"/>
</dbReference>
<dbReference type="SMART" id="SM01217">
    <property type="entry name" value="Fn3_like"/>
    <property type="match status" value="1"/>
</dbReference>
<evidence type="ECO:0000256" key="3">
    <source>
        <dbReference type="ARBA" id="ARBA00023277"/>
    </source>
</evidence>
<dbReference type="GO" id="GO:0008422">
    <property type="term" value="F:beta-glucosidase activity"/>
    <property type="evidence" value="ECO:0007669"/>
    <property type="project" value="UniProtKB-ARBA"/>
</dbReference>
<dbReference type="EMBL" id="JACRSN010000002">
    <property type="protein sequence ID" value="MBC8532823.1"/>
    <property type="molecule type" value="Genomic_DNA"/>
</dbReference>
<dbReference type="SUPFAM" id="SSF51445">
    <property type="entry name" value="(Trans)glycosidases"/>
    <property type="match status" value="1"/>
</dbReference>
<dbReference type="AlphaFoldDB" id="A0A926D6X2"/>
<gene>
    <name evidence="6" type="ORF">IAG03_02150</name>
</gene>
<dbReference type="Pfam" id="PF00933">
    <property type="entry name" value="Glyco_hydro_3"/>
    <property type="match status" value="1"/>
</dbReference>
<comment type="similarity">
    <text evidence="1 4">Belongs to the glycosyl hydrolase 3 family.</text>
</comment>
<evidence type="ECO:0000313" key="7">
    <source>
        <dbReference type="Proteomes" id="UP000651482"/>
    </source>
</evidence>
<dbReference type="Gene3D" id="3.40.50.1700">
    <property type="entry name" value="Glycoside hydrolase family 3 C-terminal domain"/>
    <property type="match status" value="2"/>
</dbReference>
<dbReference type="FunFam" id="2.60.40.10:FF:000495">
    <property type="entry name" value="Periplasmic beta-glucosidase"/>
    <property type="match status" value="1"/>
</dbReference>
<keyword evidence="4" id="KW-0326">Glycosidase</keyword>
<accession>A0A926D6X2</accession>
<dbReference type="Proteomes" id="UP000651482">
    <property type="component" value="Unassembled WGS sequence"/>
</dbReference>
<evidence type="ECO:0000256" key="1">
    <source>
        <dbReference type="ARBA" id="ARBA00005336"/>
    </source>
</evidence>
<evidence type="ECO:0000256" key="4">
    <source>
        <dbReference type="RuleBase" id="RU361161"/>
    </source>
</evidence>
<dbReference type="Pfam" id="PF01915">
    <property type="entry name" value="Glyco_hydro_3_C"/>
    <property type="match status" value="1"/>
</dbReference>
<sequence>MQALEKLSLKEKIALCSGADNWNTKAFPKAGIPSVFLCDGPHGLRIENVRAGSVNLKDSAEAVCFPAACLTASSWDPALLRTLGAAIAEEMEAEGVSVILGPGVNIKRNPLCGRNFEYFSEDPYLAGTLAAAWIRGAQSKGKAACVKHFAANNQEALRMASDSIVDLRTLREIYLAAFELAVKAGKPKTVMCSYNRINGVYSSDSRWLLTEILREEWGFSGLVMTDWGAMNDRAAAFDAGLDLEMPGSCGTFDRTMEEAVCAGALPESAVDRCAGRVLELAARCAYPESWRPKPYDRKAHHALAVRAAQESAVLLKNEGVLPLSREKTVAVIGAFAETPRYQGAGSSYINTTGVVSVLDALHTRGISYAYFAGYAPDGRFDPDLCAEAAQGAAQCDAVLLAVGLPEAMEGEGFDRKSMEMPQGHVRLIETVVEKNPNTVVLLMGGAPVEMPWEPEVRSILNLYLAGEGVGEAAVSLVFGEQTPSGKLAETYPIRYADVPCGADYGKDVHQAVYAEGLYVGYRYYDTAHLAVRFPFGHGLSYTQFAYRDLHVSFTEGPNGQVSFFLKNTGTWDGAEIVQLYVAPDCGGAYRPEKELRGFRKVFLKAGEEQEVSLPLTFRSFACFDAQENRWILESGTYRILIGASSRDIRLRTAVVLEGETPKRETLSDWYRHPSGSPSRKDFETLYGKPVPADPPAQKGTYTLQNSFAELQKTSRLCRIIYRLLETLVSKASGLRADRRDPNFSMMIEMAENSPLRVISLMQARRLPMHLTEGLICFANGQVWRGIRKMLERRPKSGGENHVSDHSV</sequence>
<keyword evidence="7" id="KW-1185">Reference proteome</keyword>
<dbReference type="PANTHER" id="PTHR42715:SF10">
    <property type="entry name" value="BETA-GLUCOSIDASE"/>
    <property type="match status" value="1"/>
</dbReference>
<reference evidence="6" key="1">
    <citation type="submission" date="2020-08" db="EMBL/GenBank/DDBJ databases">
        <title>Genome public.</title>
        <authorList>
            <person name="Liu C."/>
            <person name="Sun Q."/>
        </authorList>
    </citation>
    <scope>NUCLEOTIDE SEQUENCE</scope>
    <source>
        <strain evidence="6">NSJ-40</strain>
    </source>
</reference>
<dbReference type="InterPro" id="IPR036881">
    <property type="entry name" value="Glyco_hydro_3_C_sf"/>
</dbReference>
<organism evidence="6 7">
    <name type="scientific">Yeguia hominis</name>
    <dbReference type="NCBI Taxonomy" id="2763662"/>
    <lineage>
        <taxon>Bacteria</taxon>
        <taxon>Bacillati</taxon>
        <taxon>Bacillota</taxon>
        <taxon>Clostridia</taxon>
        <taxon>Eubacteriales</taxon>
        <taxon>Yeguiaceae</taxon>
        <taxon>Yeguia</taxon>
    </lineage>
</organism>
<dbReference type="Pfam" id="PF14310">
    <property type="entry name" value="Fn3-like"/>
    <property type="match status" value="1"/>
</dbReference>
<protein>
    <submittedName>
        <fullName evidence="6">Glycoside hydrolase family 3 C-terminal domain-containing protein</fullName>
    </submittedName>
</protein>
<dbReference type="GO" id="GO:0005975">
    <property type="term" value="P:carbohydrate metabolic process"/>
    <property type="evidence" value="ECO:0007669"/>
    <property type="project" value="InterPro"/>
</dbReference>
<dbReference type="InterPro" id="IPR026891">
    <property type="entry name" value="Fn3-like"/>
</dbReference>
<dbReference type="InterPro" id="IPR019800">
    <property type="entry name" value="Glyco_hydro_3_AS"/>
</dbReference>
<keyword evidence="3" id="KW-0119">Carbohydrate metabolism</keyword>
<dbReference type="InterPro" id="IPR017853">
    <property type="entry name" value="GH"/>
</dbReference>
<proteinExistence type="inferred from homology"/>
<dbReference type="InterPro" id="IPR036962">
    <property type="entry name" value="Glyco_hydro_3_N_sf"/>
</dbReference>